<dbReference type="Gene3D" id="2.40.37.10">
    <property type="entry name" value="Lyase, Ornithine Decarboxylase, Chain A, domain 1"/>
    <property type="match status" value="1"/>
</dbReference>
<gene>
    <name evidence="5" type="primary">alr1_33</name>
    <name evidence="5" type="ORF">SDC9_163413</name>
</gene>
<feature type="domain" description="Alanine racemase C-terminal" evidence="4">
    <location>
        <begin position="1"/>
        <end position="60"/>
    </location>
</feature>
<dbReference type="InterPro" id="IPR009006">
    <property type="entry name" value="Ala_racemase/Decarboxylase_C"/>
</dbReference>
<comment type="caution">
    <text evidence="5">The sequence shown here is derived from an EMBL/GenBank/DDBJ whole genome shotgun (WGS) entry which is preliminary data.</text>
</comment>
<comment type="cofactor">
    <cofactor evidence="1">
        <name>pyridoxal 5'-phosphate</name>
        <dbReference type="ChEBI" id="CHEBI:597326"/>
    </cofactor>
</comment>
<name>A0A645FNS1_9ZZZZ</name>
<evidence type="ECO:0000313" key="5">
    <source>
        <dbReference type="EMBL" id="MPN16075.1"/>
    </source>
</evidence>
<dbReference type="SUPFAM" id="SSF50621">
    <property type="entry name" value="Alanine racemase C-terminal domain-like"/>
    <property type="match status" value="1"/>
</dbReference>
<dbReference type="GO" id="GO:0008784">
    <property type="term" value="F:alanine racemase activity"/>
    <property type="evidence" value="ECO:0007669"/>
    <property type="project" value="UniProtKB-EC"/>
</dbReference>
<keyword evidence="2" id="KW-0663">Pyridoxal phosphate</keyword>
<dbReference type="PANTHER" id="PTHR30511">
    <property type="entry name" value="ALANINE RACEMASE"/>
    <property type="match status" value="1"/>
</dbReference>
<dbReference type="AlphaFoldDB" id="A0A645FNS1"/>
<dbReference type="InterPro" id="IPR000821">
    <property type="entry name" value="Ala_racemase"/>
</dbReference>
<dbReference type="PANTHER" id="PTHR30511:SF0">
    <property type="entry name" value="ALANINE RACEMASE, CATABOLIC-RELATED"/>
    <property type="match status" value="1"/>
</dbReference>
<proteinExistence type="predicted"/>
<evidence type="ECO:0000259" key="4">
    <source>
        <dbReference type="SMART" id="SM01005"/>
    </source>
</evidence>
<keyword evidence="3 5" id="KW-0413">Isomerase</keyword>
<dbReference type="Pfam" id="PF00842">
    <property type="entry name" value="Ala_racemase_C"/>
    <property type="match status" value="1"/>
</dbReference>
<dbReference type="GO" id="GO:0030632">
    <property type="term" value="P:D-alanine biosynthetic process"/>
    <property type="evidence" value="ECO:0007669"/>
    <property type="project" value="TreeGrafter"/>
</dbReference>
<protein>
    <submittedName>
        <fullName evidence="5">Alanine racemase 1</fullName>
        <ecNumber evidence="5">5.1.1.1</ecNumber>
    </submittedName>
</protein>
<organism evidence="5">
    <name type="scientific">bioreactor metagenome</name>
    <dbReference type="NCBI Taxonomy" id="1076179"/>
    <lineage>
        <taxon>unclassified sequences</taxon>
        <taxon>metagenomes</taxon>
        <taxon>ecological metagenomes</taxon>
    </lineage>
</organism>
<dbReference type="EMBL" id="VSSQ01062976">
    <property type="protein sequence ID" value="MPN16075.1"/>
    <property type="molecule type" value="Genomic_DNA"/>
</dbReference>
<dbReference type="GO" id="GO:0005829">
    <property type="term" value="C:cytosol"/>
    <property type="evidence" value="ECO:0007669"/>
    <property type="project" value="TreeGrafter"/>
</dbReference>
<dbReference type="GO" id="GO:0030170">
    <property type="term" value="F:pyridoxal phosphate binding"/>
    <property type="evidence" value="ECO:0007669"/>
    <property type="project" value="TreeGrafter"/>
</dbReference>
<evidence type="ECO:0000256" key="1">
    <source>
        <dbReference type="ARBA" id="ARBA00001933"/>
    </source>
</evidence>
<evidence type="ECO:0000256" key="3">
    <source>
        <dbReference type="ARBA" id="ARBA00023235"/>
    </source>
</evidence>
<evidence type="ECO:0000256" key="2">
    <source>
        <dbReference type="ARBA" id="ARBA00022898"/>
    </source>
</evidence>
<accession>A0A645FNS1</accession>
<sequence>MDQLMVDITGIPRVKTGDIAVLIGKSGNESISVGDIAEKAGTITNEILSRMGTRLERIIT</sequence>
<dbReference type="SMART" id="SM01005">
    <property type="entry name" value="Ala_racemase_C"/>
    <property type="match status" value="1"/>
</dbReference>
<dbReference type="EC" id="5.1.1.1" evidence="5"/>
<reference evidence="5" key="1">
    <citation type="submission" date="2019-08" db="EMBL/GenBank/DDBJ databases">
        <authorList>
            <person name="Kucharzyk K."/>
            <person name="Murdoch R.W."/>
            <person name="Higgins S."/>
            <person name="Loffler F."/>
        </authorList>
    </citation>
    <scope>NUCLEOTIDE SEQUENCE</scope>
</reference>
<dbReference type="InterPro" id="IPR011079">
    <property type="entry name" value="Ala_racemase_C"/>
</dbReference>